<gene>
    <name evidence="2" type="ORF">RRG08_035049</name>
</gene>
<dbReference type="Proteomes" id="UP001283361">
    <property type="component" value="Unassembled WGS sequence"/>
</dbReference>
<dbReference type="AlphaFoldDB" id="A0AAE0ZT96"/>
<organism evidence="2 3">
    <name type="scientific">Elysia crispata</name>
    <name type="common">lettuce slug</name>
    <dbReference type="NCBI Taxonomy" id="231223"/>
    <lineage>
        <taxon>Eukaryota</taxon>
        <taxon>Metazoa</taxon>
        <taxon>Spiralia</taxon>
        <taxon>Lophotrochozoa</taxon>
        <taxon>Mollusca</taxon>
        <taxon>Gastropoda</taxon>
        <taxon>Heterobranchia</taxon>
        <taxon>Euthyneura</taxon>
        <taxon>Panpulmonata</taxon>
        <taxon>Sacoglossa</taxon>
        <taxon>Placobranchoidea</taxon>
        <taxon>Plakobranchidae</taxon>
        <taxon>Elysia</taxon>
    </lineage>
</organism>
<accession>A0AAE0ZT96</accession>
<evidence type="ECO:0000256" key="1">
    <source>
        <dbReference type="SAM" id="MobiDB-lite"/>
    </source>
</evidence>
<proteinExistence type="predicted"/>
<reference evidence="2" key="1">
    <citation type="journal article" date="2023" name="G3 (Bethesda)">
        <title>A reference genome for the long-term kleptoplast-retaining sea slug Elysia crispata morphotype clarki.</title>
        <authorList>
            <person name="Eastman K.E."/>
            <person name="Pendleton A.L."/>
            <person name="Shaikh M.A."/>
            <person name="Suttiyut T."/>
            <person name="Ogas R."/>
            <person name="Tomko P."/>
            <person name="Gavelis G."/>
            <person name="Widhalm J.R."/>
            <person name="Wisecaver J.H."/>
        </authorList>
    </citation>
    <scope>NUCLEOTIDE SEQUENCE</scope>
    <source>
        <strain evidence="2">ECLA1</strain>
    </source>
</reference>
<protein>
    <submittedName>
        <fullName evidence="2">Uncharacterized protein</fullName>
    </submittedName>
</protein>
<name>A0AAE0ZT96_9GAST</name>
<comment type="caution">
    <text evidence="2">The sequence shown here is derived from an EMBL/GenBank/DDBJ whole genome shotgun (WGS) entry which is preliminary data.</text>
</comment>
<sequence length="87" mass="9449">MPLTASRLPPTKHVKAREVNLQSEQDLASPCRHNLGRGETGKGTVPQATWKLGSTGLIGSAQAWGVKGVTPYNYLDSHWFSRSSKSD</sequence>
<keyword evidence="3" id="KW-1185">Reference proteome</keyword>
<feature type="region of interest" description="Disordered" evidence="1">
    <location>
        <begin position="20"/>
        <end position="47"/>
    </location>
</feature>
<evidence type="ECO:0000313" key="2">
    <source>
        <dbReference type="EMBL" id="KAK3774621.1"/>
    </source>
</evidence>
<dbReference type="EMBL" id="JAWDGP010003399">
    <property type="protein sequence ID" value="KAK3774621.1"/>
    <property type="molecule type" value="Genomic_DNA"/>
</dbReference>
<evidence type="ECO:0000313" key="3">
    <source>
        <dbReference type="Proteomes" id="UP001283361"/>
    </source>
</evidence>